<dbReference type="EMBL" id="CM008049">
    <property type="protein sequence ID" value="PVH47253.1"/>
    <property type="molecule type" value="Genomic_DNA"/>
</dbReference>
<protein>
    <submittedName>
        <fullName evidence="2">Uncharacterized protein</fullName>
    </submittedName>
</protein>
<sequence>MYERWVQRRRARTTRSYGGSYDDVSSTVSDDADGCRRREKVSVRTERTPAGSDRDGARGGSDVPSSGSRKSLHLEDRGAWTARELGEVSTGWVGRASGGRARAGVARIWAGGAIRGWHRSSPSSGAGRRGTTRSGRRHRRRDPGVNQSRDRRAARGRGVAARWRRGGRRPPAPSRARGAIVAYRLVRLAAPTCTAVARCILHHRSEARGPGHGRR</sequence>
<proteinExistence type="predicted"/>
<organism evidence="2">
    <name type="scientific">Panicum hallii</name>
    <dbReference type="NCBI Taxonomy" id="206008"/>
    <lineage>
        <taxon>Eukaryota</taxon>
        <taxon>Viridiplantae</taxon>
        <taxon>Streptophyta</taxon>
        <taxon>Embryophyta</taxon>
        <taxon>Tracheophyta</taxon>
        <taxon>Spermatophyta</taxon>
        <taxon>Magnoliopsida</taxon>
        <taxon>Liliopsida</taxon>
        <taxon>Poales</taxon>
        <taxon>Poaceae</taxon>
        <taxon>PACMAD clade</taxon>
        <taxon>Panicoideae</taxon>
        <taxon>Panicodae</taxon>
        <taxon>Paniceae</taxon>
        <taxon>Panicinae</taxon>
        <taxon>Panicum</taxon>
        <taxon>Panicum sect. Panicum</taxon>
    </lineage>
</organism>
<feature type="region of interest" description="Disordered" evidence="1">
    <location>
        <begin position="115"/>
        <end position="175"/>
    </location>
</feature>
<feature type="compositionally biased region" description="Low complexity" evidence="1">
    <location>
        <begin position="20"/>
        <end position="29"/>
    </location>
</feature>
<dbReference type="AlphaFoldDB" id="A0A2T8JBF1"/>
<name>A0A2T8JBF1_9POAL</name>
<feature type="compositionally biased region" description="Basic residues" evidence="1">
    <location>
        <begin position="130"/>
        <end position="141"/>
    </location>
</feature>
<accession>A0A2T8JBF1</accession>
<evidence type="ECO:0000256" key="1">
    <source>
        <dbReference type="SAM" id="MobiDB-lite"/>
    </source>
</evidence>
<dbReference type="Gramene" id="PVH47253">
    <property type="protein sequence ID" value="PVH47253"/>
    <property type="gene ID" value="PAHAL_4G017600"/>
</dbReference>
<reference evidence="2" key="1">
    <citation type="submission" date="2018-04" db="EMBL/GenBank/DDBJ databases">
        <title>WGS assembly of Panicum hallii.</title>
        <authorList>
            <person name="Lovell J."/>
            <person name="Jenkins J."/>
            <person name="Lowry D."/>
            <person name="Mamidi S."/>
            <person name="Sreedasyam A."/>
            <person name="Weng X."/>
            <person name="Barry K."/>
            <person name="Bonette J."/>
            <person name="Campitelli B."/>
            <person name="Daum C."/>
            <person name="Gordon S."/>
            <person name="Gould B."/>
            <person name="Lipzen A."/>
            <person name="Macqueen A."/>
            <person name="Palacio-Mejia J."/>
            <person name="Plott C."/>
            <person name="Shakirov E."/>
            <person name="Shu S."/>
            <person name="Yoshinaga Y."/>
            <person name="Zane M."/>
            <person name="Rokhsar D."/>
            <person name="Grimwood J."/>
            <person name="Schmutz J."/>
            <person name="Juenger T."/>
        </authorList>
    </citation>
    <scope>NUCLEOTIDE SEQUENCE [LARGE SCALE GENOMIC DNA]</scope>
    <source>
        <strain evidence="2">FIL2</strain>
    </source>
</reference>
<evidence type="ECO:0000313" key="2">
    <source>
        <dbReference type="EMBL" id="PVH47253.1"/>
    </source>
</evidence>
<dbReference type="Proteomes" id="UP000243499">
    <property type="component" value="Chromosome 4"/>
</dbReference>
<feature type="compositionally biased region" description="Basic and acidic residues" evidence="1">
    <location>
        <begin position="33"/>
        <end position="57"/>
    </location>
</feature>
<feature type="region of interest" description="Disordered" evidence="1">
    <location>
        <begin position="1"/>
        <end position="75"/>
    </location>
</feature>
<gene>
    <name evidence="2" type="ORF">PAHAL_4G017600</name>
</gene>